<sequence>MLISSIMAIISGLLMSVQGVFNTRVTEKAGVWFTTSIVQGVALVTCLLVLLFAKDANVEGLKAVNKFYLLGGVMGAGITYTVIMAMSKLGPSYAIMLILIAQMITGYCIEFFGLFGTPKVGFVWTKLMAVGIMIGGIVLFQWKK</sequence>
<protein>
    <submittedName>
        <fullName evidence="1">Uncharacterized protein</fullName>
    </submittedName>
</protein>
<reference evidence="1" key="1">
    <citation type="submission" date="2017-10" db="EMBL/GenBank/DDBJ databases">
        <title>Genome sequence of cellulolytic Lachnospiraceae bacterium XHS1971 isolated from hotspring sediment.</title>
        <authorList>
            <person name="Vasudevan G."/>
            <person name="Joshi A.J."/>
            <person name="Hivarkar S."/>
            <person name="Lanjekar V.B."/>
            <person name="Dhakephalkar P.K."/>
            <person name="Dagar S."/>
        </authorList>
    </citation>
    <scope>NUCLEOTIDE SEQUENCE</scope>
    <source>
        <strain evidence="1">XHS1971</strain>
    </source>
</reference>
<gene>
    <name evidence="1" type="ORF">CS063_02195</name>
</gene>
<keyword evidence="2" id="KW-1185">Reference proteome</keyword>
<evidence type="ECO:0000313" key="2">
    <source>
        <dbReference type="Proteomes" id="UP000224460"/>
    </source>
</evidence>
<dbReference type="EMBL" id="PEDL01000001">
    <property type="protein sequence ID" value="PHV72309.1"/>
    <property type="molecule type" value="Genomic_DNA"/>
</dbReference>
<name>A0AC61DGF4_9FIRM</name>
<comment type="caution">
    <text evidence="1">The sequence shown here is derived from an EMBL/GenBank/DDBJ whole genome shotgun (WGS) entry which is preliminary data.</text>
</comment>
<proteinExistence type="predicted"/>
<organism evidence="1 2">
    <name type="scientific">Sporanaerobium hydrogeniformans</name>
    <dbReference type="NCBI Taxonomy" id="3072179"/>
    <lineage>
        <taxon>Bacteria</taxon>
        <taxon>Bacillati</taxon>
        <taxon>Bacillota</taxon>
        <taxon>Clostridia</taxon>
        <taxon>Lachnospirales</taxon>
        <taxon>Lachnospiraceae</taxon>
        <taxon>Sporanaerobium</taxon>
    </lineage>
</organism>
<accession>A0AC61DGF4</accession>
<evidence type="ECO:0000313" key="1">
    <source>
        <dbReference type="EMBL" id="PHV72309.1"/>
    </source>
</evidence>
<dbReference type="Proteomes" id="UP000224460">
    <property type="component" value="Unassembled WGS sequence"/>
</dbReference>